<reference evidence="2" key="1">
    <citation type="submission" date="2021-06" db="EMBL/GenBank/DDBJ databases">
        <title>Parelaphostrongylus tenuis whole genome reference sequence.</title>
        <authorList>
            <person name="Garwood T.J."/>
            <person name="Larsen P.A."/>
            <person name="Fountain-Jones N.M."/>
            <person name="Garbe J.R."/>
            <person name="Macchietto M.G."/>
            <person name="Kania S.A."/>
            <person name="Gerhold R.W."/>
            <person name="Richards J.E."/>
            <person name="Wolf T.M."/>
        </authorList>
    </citation>
    <scope>NUCLEOTIDE SEQUENCE</scope>
    <source>
        <strain evidence="2">MNPRO001-30</strain>
        <tissue evidence="2">Meninges</tissue>
    </source>
</reference>
<comment type="caution">
    <text evidence="2">The sequence shown here is derived from an EMBL/GenBank/DDBJ whole genome shotgun (WGS) entry which is preliminary data.</text>
</comment>
<dbReference type="AlphaFoldDB" id="A0AAD5QC24"/>
<sequence length="126" mass="14644">MSKLGVFSMPQMEKRTPGFYNKMSRTRSAPQRQQGIAGHNAPVHVVAPLRGGEFCHEGEMMHTVKMEDLRSRQPHVPRIFVAYPHQQEIERQKYWAGSSQKEDENVCEFTALKKAMHEELQKHDRL</sequence>
<organism evidence="2 3">
    <name type="scientific">Parelaphostrongylus tenuis</name>
    <name type="common">Meningeal worm</name>
    <dbReference type="NCBI Taxonomy" id="148309"/>
    <lineage>
        <taxon>Eukaryota</taxon>
        <taxon>Metazoa</taxon>
        <taxon>Ecdysozoa</taxon>
        <taxon>Nematoda</taxon>
        <taxon>Chromadorea</taxon>
        <taxon>Rhabditida</taxon>
        <taxon>Rhabditina</taxon>
        <taxon>Rhabditomorpha</taxon>
        <taxon>Strongyloidea</taxon>
        <taxon>Metastrongylidae</taxon>
        <taxon>Parelaphostrongylus</taxon>
    </lineage>
</organism>
<evidence type="ECO:0000256" key="1">
    <source>
        <dbReference type="SAM" id="MobiDB-lite"/>
    </source>
</evidence>
<evidence type="ECO:0000313" key="3">
    <source>
        <dbReference type="Proteomes" id="UP001196413"/>
    </source>
</evidence>
<dbReference type="EMBL" id="JAHQIW010000164">
    <property type="protein sequence ID" value="KAJ1346393.1"/>
    <property type="molecule type" value="Genomic_DNA"/>
</dbReference>
<evidence type="ECO:0000313" key="2">
    <source>
        <dbReference type="EMBL" id="KAJ1346393.1"/>
    </source>
</evidence>
<feature type="region of interest" description="Disordered" evidence="1">
    <location>
        <begin position="21"/>
        <end position="42"/>
    </location>
</feature>
<protein>
    <submittedName>
        <fullName evidence="2">Uncharacterized protein</fullName>
    </submittedName>
</protein>
<keyword evidence="3" id="KW-1185">Reference proteome</keyword>
<accession>A0AAD5QC24</accession>
<proteinExistence type="predicted"/>
<gene>
    <name evidence="2" type="ORF">KIN20_001168</name>
</gene>
<dbReference type="Proteomes" id="UP001196413">
    <property type="component" value="Unassembled WGS sequence"/>
</dbReference>
<name>A0AAD5QC24_PARTN</name>